<evidence type="ECO:0000256" key="1">
    <source>
        <dbReference type="SAM" id="Phobius"/>
    </source>
</evidence>
<comment type="caution">
    <text evidence="3">The sequence shown here is derived from an EMBL/GenBank/DDBJ whole genome shotgun (WGS) entry which is preliminary data.</text>
</comment>
<feature type="transmembrane region" description="Helical" evidence="1">
    <location>
        <begin position="255"/>
        <end position="272"/>
    </location>
</feature>
<dbReference type="InterPro" id="IPR000620">
    <property type="entry name" value="EamA_dom"/>
</dbReference>
<dbReference type="GO" id="GO:0016020">
    <property type="term" value="C:membrane"/>
    <property type="evidence" value="ECO:0007669"/>
    <property type="project" value="InterPro"/>
</dbReference>
<feature type="domain" description="EamA" evidence="2">
    <location>
        <begin position="163"/>
        <end position="294"/>
    </location>
</feature>
<dbReference type="InterPro" id="IPR037185">
    <property type="entry name" value="EmrE-like"/>
</dbReference>
<feature type="transmembrane region" description="Helical" evidence="1">
    <location>
        <begin position="77"/>
        <end position="95"/>
    </location>
</feature>
<feature type="transmembrane region" description="Helical" evidence="1">
    <location>
        <begin position="157"/>
        <end position="177"/>
    </location>
</feature>
<dbReference type="RefSeq" id="WP_039592442.1">
    <property type="nucleotide sequence ID" value="NZ_CP142104.1"/>
</dbReference>
<feature type="transmembrane region" description="Helical" evidence="1">
    <location>
        <begin position="189"/>
        <end position="211"/>
    </location>
</feature>
<evidence type="ECO:0000259" key="2">
    <source>
        <dbReference type="Pfam" id="PF00892"/>
    </source>
</evidence>
<feature type="transmembrane region" description="Helical" evidence="1">
    <location>
        <begin position="101"/>
        <end position="126"/>
    </location>
</feature>
<reference evidence="4" key="1">
    <citation type="submission" date="2015-03" db="EMBL/GenBank/DDBJ databases">
        <title>Pseudomonas frederiksbergensis hydrocarbon degrader.</title>
        <authorList>
            <person name="Brown L.M."/>
            <person name="Ruiz O.N."/>
            <person name="Mueller S."/>
            <person name="Gunasekera T.S."/>
        </authorList>
    </citation>
    <scope>NUCLEOTIDE SEQUENCE [LARGE SCALE GENOMIC DNA]</scope>
    <source>
        <strain evidence="4">SI8</strain>
    </source>
</reference>
<gene>
    <name evidence="3" type="ORF">JZ00_16910</name>
</gene>
<dbReference type="OrthoDB" id="9809509at2"/>
<accession>A0A0B1Z295</accession>
<feature type="transmembrane region" description="Helical" evidence="1">
    <location>
        <begin position="46"/>
        <end position="65"/>
    </location>
</feature>
<dbReference type="PANTHER" id="PTHR12715">
    <property type="entry name" value="TRANSPORTER, DRUG/METABOLITE EXPORTER FAMILY"/>
    <property type="match status" value="1"/>
</dbReference>
<organism evidence="3 4">
    <name type="scientific">Pseudomonas frederiksbergensis</name>
    <dbReference type="NCBI Taxonomy" id="104087"/>
    <lineage>
        <taxon>Bacteria</taxon>
        <taxon>Pseudomonadati</taxon>
        <taxon>Pseudomonadota</taxon>
        <taxon>Gammaproteobacteria</taxon>
        <taxon>Pseudomonadales</taxon>
        <taxon>Pseudomonadaceae</taxon>
        <taxon>Pseudomonas</taxon>
    </lineage>
</organism>
<feature type="transmembrane region" description="Helical" evidence="1">
    <location>
        <begin position="133"/>
        <end position="151"/>
    </location>
</feature>
<proteinExistence type="predicted"/>
<evidence type="ECO:0000313" key="4">
    <source>
        <dbReference type="Proteomes" id="UP000030949"/>
    </source>
</evidence>
<keyword evidence="1" id="KW-0472">Membrane</keyword>
<feature type="transmembrane region" description="Helical" evidence="1">
    <location>
        <begin position="223"/>
        <end position="243"/>
    </location>
</feature>
<keyword evidence="1" id="KW-0812">Transmembrane</keyword>
<dbReference type="InterPro" id="IPR052756">
    <property type="entry name" value="Alkyne_AA_exporter"/>
</dbReference>
<name>A0A0B1Z295_9PSED</name>
<dbReference type="SUPFAM" id="SSF103481">
    <property type="entry name" value="Multidrug resistance efflux transporter EmrE"/>
    <property type="match status" value="2"/>
</dbReference>
<evidence type="ECO:0000313" key="3">
    <source>
        <dbReference type="EMBL" id="KHK63517.1"/>
    </source>
</evidence>
<dbReference type="PANTHER" id="PTHR12715:SF4">
    <property type="entry name" value="EAMA DOMAIN-CONTAINING PROTEIN"/>
    <property type="match status" value="1"/>
</dbReference>
<sequence>MKTRLMLNKGSKPSAVKVSLAAAFVIVCWAYSPIGIRIGLQAYEPGHLALMRFLIASTFMAAVALAKGICLPRLKDVPLLALLGFFAVSLHHIALNYGQRGVSAGAASVLAQTTPLFSALLARFVFKNSVNGWQWMCVLLGLAGAAVVVAGDRGLGQINAHGLLILLAALSWSLYFALQKRHCHRYDGLTMVCYTVWSGTALLFLFAPGLLNEAKQAPTSVNLAVLMLGIFPSALAYLAWAYVLAHSDVSRASMALYLIPPTAMLMASMILAERPSAMVVVGTAIVLTSVLALNLAPARQLAKLGKRNT</sequence>
<keyword evidence="1" id="KW-1133">Transmembrane helix</keyword>
<protein>
    <submittedName>
        <fullName evidence="3">Transporter</fullName>
    </submittedName>
</protein>
<feature type="domain" description="EamA" evidence="2">
    <location>
        <begin position="20"/>
        <end position="149"/>
    </location>
</feature>
<dbReference type="Pfam" id="PF00892">
    <property type="entry name" value="EamA"/>
    <property type="match status" value="2"/>
</dbReference>
<dbReference type="EMBL" id="JQGJ01000010">
    <property type="protein sequence ID" value="KHK63517.1"/>
    <property type="molecule type" value="Genomic_DNA"/>
</dbReference>
<dbReference type="Proteomes" id="UP000030949">
    <property type="component" value="Unassembled WGS sequence"/>
</dbReference>
<feature type="transmembrane region" description="Helical" evidence="1">
    <location>
        <begin position="278"/>
        <end position="297"/>
    </location>
</feature>
<dbReference type="AlphaFoldDB" id="A0A0B1Z295"/>